<name>A0ABR1M336_9PEZI</name>
<accession>A0ABR1M336</accession>
<dbReference type="RefSeq" id="XP_066658298.1">
    <property type="nucleotide sequence ID" value="XM_066794376.1"/>
</dbReference>
<dbReference type="EMBL" id="JBBPEH010000002">
    <property type="protein sequence ID" value="KAK7542005.1"/>
    <property type="molecule type" value="Genomic_DNA"/>
</dbReference>
<evidence type="ECO:0000256" key="1">
    <source>
        <dbReference type="SAM" id="MobiDB-lite"/>
    </source>
</evidence>
<gene>
    <name evidence="2" type="ORF">J3D65DRAFT_195523</name>
</gene>
<proteinExistence type="predicted"/>
<keyword evidence="3" id="KW-1185">Reference proteome</keyword>
<feature type="region of interest" description="Disordered" evidence="1">
    <location>
        <begin position="120"/>
        <end position="159"/>
    </location>
</feature>
<sequence>MVRRIMGGCGSSSWTAHQSSQCDHSLSFPFIDSVRVDRVYGSTMWPAVPSHLASSDPTYLPTNTASKTRAEQRSTEQRTRKSTTASKTRLAARPSFYDSAIARPLCLRADHQHHSIAQALGNYASHDRPSAAETNTSRRRLSKKSEQSRRVIHDPRKKVGRLCEMKESRSFSRGLNTQSPPPLTCRSFLADQTVATHHNSSIP</sequence>
<dbReference type="GeneID" id="92027282"/>
<feature type="compositionally biased region" description="Basic and acidic residues" evidence="1">
    <location>
        <begin position="143"/>
        <end position="154"/>
    </location>
</feature>
<reference evidence="2 3" key="1">
    <citation type="submission" date="2024-04" db="EMBL/GenBank/DDBJ databases">
        <title>Phyllosticta paracitricarpa is synonymous to the EU quarantine fungus P. citricarpa based on phylogenomic analyses.</title>
        <authorList>
            <consortium name="Lawrence Berkeley National Laboratory"/>
            <person name="Van ingen-buijs V.A."/>
            <person name="Van westerhoven A.C."/>
            <person name="Haridas S."/>
            <person name="Skiadas P."/>
            <person name="Martin F."/>
            <person name="Groenewald J.Z."/>
            <person name="Crous P.W."/>
            <person name="Seidl M.F."/>
        </authorList>
    </citation>
    <scope>NUCLEOTIDE SEQUENCE [LARGE SCALE GENOMIC DNA]</scope>
    <source>
        <strain evidence="2 3">CPC 17464</strain>
    </source>
</reference>
<protein>
    <submittedName>
        <fullName evidence="2">Uncharacterized protein</fullName>
    </submittedName>
</protein>
<feature type="compositionally biased region" description="Polar residues" evidence="1">
    <location>
        <begin position="52"/>
        <end position="67"/>
    </location>
</feature>
<evidence type="ECO:0000313" key="2">
    <source>
        <dbReference type="EMBL" id="KAK7542005.1"/>
    </source>
</evidence>
<comment type="caution">
    <text evidence="2">The sequence shown here is derived from an EMBL/GenBank/DDBJ whole genome shotgun (WGS) entry which is preliminary data.</text>
</comment>
<dbReference type="Proteomes" id="UP001360953">
    <property type="component" value="Unassembled WGS sequence"/>
</dbReference>
<organism evidence="2 3">
    <name type="scientific">Phyllosticta citribraziliensis</name>
    <dbReference type="NCBI Taxonomy" id="989973"/>
    <lineage>
        <taxon>Eukaryota</taxon>
        <taxon>Fungi</taxon>
        <taxon>Dikarya</taxon>
        <taxon>Ascomycota</taxon>
        <taxon>Pezizomycotina</taxon>
        <taxon>Dothideomycetes</taxon>
        <taxon>Dothideomycetes incertae sedis</taxon>
        <taxon>Botryosphaeriales</taxon>
        <taxon>Phyllostictaceae</taxon>
        <taxon>Phyllosticta</taxon>
    </lineage>
</organism>
<evidence type="ECO:0000313" key="3">
    <source>
        <dbReference type="Proteomes" id="UP001360953"/>
    </source>
</evidence>
<feature type="region of interest" description="Disordered" evidence="1">
    <location>
        <begin position="51"/>
        <end position="90"/>
    </location>
</feature>
<feature type="compositionally biased region" description="Basic and acidic residues" evidence="1">
    <location>
        <begin position="68"/>
        <end position="79"/>
    </location>
</feature>